<evidence type="ECO:0000256" key="1">
    <source>
        <dbReference type="ARBA" id="ARBA00004141"/>
    </source>
</evidence>
<evidence type="ECO:0000256" key="8">
    <source>
        <dbReference type="SAM" id="MobiDB-lite"/>
    </source>
</evidence>
<dbReference type="AlphaFoldDB" id="A0A0D2CW47"/>
<evidence type="ECO:0000313" key="9">
    <source>
        <dbReference type="EMBL" id="KIW54367.1"/>
    </source>
</evidence>
<dbReference type="GO" id="GO:0016020">
    <property type="term" value="C:membrane"/>
    <property type="evidence" value="ECO:0007669"/>
    <property type="project" value="UniProtKB-SubCell"/>
</dbReference>
<feature type="transmembrane region" description="Helical" evidence="7">
    <location>
        <begin position="204"/>
        <end position="230"/>
    </location>
</feature>
<protein>
    <recommendedName>
        <fullName evidence="7">Phosphate transporter</fullName>
    </recommendedName>
</protein>
<dbReference type="PANTHER" id="PTHR11101:SF80">
    <property type="entry name" value="PHOSPHATE TRANSPORTER"/>
    <property type="match status" value="1"/>
</dbReference>
<dbReference type="InterPro" id="IPR001204">
    <property type="entry name" value="Phos_transporter"/>
</dbReference>
<dbReference type="GeneID" id="25328638"/>
<reference evidence="9 10" key="1">
    <citation type="submission" date="2015-01" db="EMBL/GenBank/DDBJ databases">
        <title>The Genome Sequence of Exophiala xenobiotica CBS118157.</title>
        <authorList>
            <consortium name="The Broad Institute Genomics Platform"/>
            <person name="Cuomo C."/>
            <person name="de Hoog S."/>
            <person name="Gorbushina A."/>
            <person name="Stielow B."/>
            <person name="Teixiera M."/>
            <person name="Abouelleil A."/>
            <person name="Chapman S.B."/>
            <person name="Priest M."/>
            <person name="Young S.K."/>
            <person name="Wortman J."/>
            <person name="Nusbaum C."/>
            <person name="Birren B."/>
        </authorList>
    </citation>
    <scope>NUCLEOTIDE SEQUENCE [LARGE SCALE GENOMIC DNA]</scope>
    <source>
        <strain evidence="9 10">CBS 118157</strain>
    </source>
</reference>
<dbReference type="Pfam" id="PF01384">
    <property type="entry name" value="PHO4"/>
    <property type="match status" value="1"/>
</dbReference>
<proteinExistence type="inferred from homology"/>
<dbReference type="PANTHER" id="PTHR11101">
    <property type="entry name" value="PHOSPHATE TRANSPORTER"/>
    <property type="match status" value="1"/>
</dbReference>
<organism evidence="9 10">
    <name type="scientific">Exophiala xenobiotica</name>
    <dbReference type="NCBI Taxonomy" id="348802"/>
    <lineage>
        <taxon>Eukaryota</taxon>
        <taxon>Fungi</taxon>
        <taxon>Dikarya</taxon>
        <taxon>Ascomycota</taxon>
        <taxon>Pezizomycotina</taxon>
        <taxon>Eurotiomycetes</taxon>
        <taxon>Chaetothyriomycetidae</taxon>
        <taxon>Chaetothyriales</taxon>
        <taxon>Herpotrichiellaceae</taxon>
        <taxon>Exophiala</taxon>
    </lineage>
</organism>
<gene>
    <name evidence="9" type="ORF">PV05_06730</name>
</gene>
<dbReference type="Proteomes" id="UP000054342">
    <property type="component" value="Unassembled WGS sequence"/>
</dbReference>
<comment type="function">
    <text evidence="7">Sodium-phosphate symporter.</text>
</comment>
<dbReference type="EMBL" id="KN847320">
    <property type="protein sequence ID" value="KIW54367.1"/>
    <property type="molecule type" value="Genomic_DNA"/>
</dbReference>
<keyword evidence="3 7" id="KW-0592">Phosphate transport</keyword>
<feature type="region of interest" description="Disordered" evidence="8">
    <location>
        <begin position="297"/>
        <end position="352"/>
    </location>
</feature>
<feature type="compositionally biased region" description="Basic and acidic residues" evidence="8">
    <location>
        <begin position="315"/>
        <end position="325"/>
    </location>
</feature>
<comment type="similarity">
    <text evidence="7">Belongs to the inorganic phosphate transporter (PiT) (TC 2.A.20) family.</text>
</comment>
<feature type="transmembrane region" description="Helical" evidence="7">
    <location>
        <begin position="171"/>
        <end position="192"/>
    </location>
</feature>
<dbReference type="GO" id="GO:0035435">
    <property type="term" value="P:phosphate ion transmembrane transport"/>
    <property type="evidence" value="ECO:0007669"/>
    <property type="project" value="TreeGrafter"/>
</dbReference>
<comment type="subcellular location">
    <subcellularLocation>
        <location evidence="1 7">Membrane</location>
        <topology evidence="1 7">Multi-pass membrane protein</topology>
    </subcellularLocation>
</comment>
<sequence length="579" mass="62756">MFAFLDAWNIGANDVANSFATSVSSRSLTYLQAMCIASVMECTGSIAVGARVAETIRTKIVDVDLFEDNPALLMLGMACAVVASSTYLTLATRLGMPVSTTHSIMGGVIGMGIAAVGTDGINWWGGSINSGVVQVFLSWVLAPCIAAGFGSIIFLITKYGVMLRKNPVRRAFVTIPIYFGVTSALLTMLIVWKGGSSRIHIDGATAAGVIVGVGAAVALLVAVFFLPWLYRRLIKDDWQLKYYHLLLGPLLLYRKDVPPPQADHKPVQDYYRGHLTMEQLLAQRAAQNGKIHDVEKANVNGIGGDSSKALTEGSQHNDDEIHSESSDLGNRPKAPVTAPEPAPTKSSIIGPRPDGGNFSLPVLFWQFKRAFFHGIEKDVISLQNRRNILTGDIETVHAHASHYDNRAEYMYSFLQAMTAATASFTHGANDVSNAIGPYTTIYYIWSNNELKSKTPVPYWILGFGGGAIIIGLWTYGYNIMRNLGNRITLHSPSRGFSMELGSATTVVLATRLKLPVSTTQCISGATVGVGLCSGTWRTINWRMVAWIYFGWMITLPVTGIIAGCLMGIIINAPRWGVPL</sequence>
<dbReference type="STRING" id="348802.A0A0D2CW47"/>
<evidence type="ECO:0000256" key="6">
    <source>
        <dbReference type="ARBA" id="ARBA00023136"/>
    </source>
</evidence>
<feature type="transmembrane region" description="Helical" evidence="7">
    <location>
        <begin position="136"/>
        <end position="159"/>
    </location>
</feature>
<name>A0A0D2CW47_9EURO</name>
<feature type="transmembrane region" description="Helical" evidence="7">
    <location>
        <begin position="545"/>
        <end position="570"/>
    </location>
</feature>
<dbReference type="HOGENOM" id="CLU_015355_3_0_1"/>
<evidence type="ECO:0000256" key="3">
    <source>
        <dbReference type="ARBA" id="ARBA00022592"/>
    </source>
</evidence>
<keyword evidence="2 7" id="KW-0813">Transport</keyword>
<dbReference type="OrthoDB" id="260807at2759"/>
<evidence type="ECO:0000256" key="4">
    <source>
        <dbReference type="ARBA" id="ARBA00022692"/>
    </source>
</evidence>
<feature type="transmembrane region" description="Helical" evidence="7">
    <location>
        <begin position="103"/>
        <end position="124"/>
    </location>
</feature>
<evidence type="ECO:0000256" key="7">
    <source>
        <dbReference type="RuleBase" id="RU363058"/>
    </source>
</evidence>
<dbReference type="RefSeq" id="XP_013314951.1">
    <property type="nucleotide sequence ID" value="XM_013459497.1"/>
</dbReference>
<keyword evidence="10" id="KW-1185">Reference proteome</keyword>
<feature type="transmembrane region" description="Helical" evidence="7">
    <location>
        <begin position="71"/>
        <end position="91"/>
    </location>
</feature>
<feature type="transmembrane region" description="Helical" evidence="7">
    <location>
        <begin position="456"/>
        <end position="476"/>
    </location>
</feature>
<evidence type="ECO:0000256" key="2">
    <source>
        <dbReference type="ARBA" id="ARBA00022448"/>
    </source>
</evidence>
<keyword evidence="5 7" id="KW-1133">Transmembrane helix</keyword>
<keyword evidence="4 7" id="KW-0812">Transmembrane</keyword>
<evidence type="ECO:0000256" key="5">
    <source>
        <dbReference type="ARBA" id="ARBA00022989"/>
    </source>
</evidence>
<evidence type="ECO:0000313" key="10">
    <source>
        <dbReference type="Proteomes" id="UP000054342"/>
    </source>
</evidence>
<dbReference type="GO" id="GO:0005315">
    <property type="term" value="F:phosphate transmembrane transporter activity"/>
    <property type="evidence" value="ECO:0007669"/>
    <property type="project" value="InterPro"/>
</dbReference>
<keyword evidence="6 7" id="KW-0472">Membrane</keyword>
<accession>A0A0D2CW47</accession>